<proteinExistence type="predicted"/>
<keyword evidence="3" id="KW-1185">Reference proteome</keyword>
<comment type="caution">
    <text evidence="2">The sequence shown here is derived from an EMBL/GenBank/DDBJ whole genome shotgun (WGS) entry which is preliminary data.</text>
</comment>
<sequence length="100" mass="11242">MMVPSSPAASSSSASSNSPVSPDNLTVQLLARLDTQSYTNALTADAASLSHHFLLPHDFPWARFRRYYDKDVPPSRETFVEKELPFDIDELDAICYYSDR</sequence>
<evidence type="ECO:0000313" key="3">
    <source>
        <dbReference type="Proteomes" id="UP001224775"/>
    </source>
</evidence>
<dbReference type="AlphaFoldDB" id="A0AAD9DG87"/>
<protein>
    <submittedName>
        <fullName evidence="2">Uncharacterized protein</fullName>
    </submittedName>
</protein>
<accession>A0AAD9DG87</accession>
<gene>
    <name evidence="2" type="ORF">QTG54_005026</name>
</gene>
<organism evidence="2 3">
    <name type="scientific">Skeletonema marinoi</name>
    <dbReference type="NCBI Taxonomy" id="267567"/>
    <lineage>
        <taxon>Eukaryota</taxon>
        <taxon>Sar</taxon>
        <taxon>Stramenopiles</taxon>
        <taxon>Ochrophyta</taxon>
        <taxon>Bacillariophyta</taxon>
        <taxon>Coscinodiscophyceae</taxon>
        <taxon>Thalassiosirophycidae</taxon>
        <taxon>Thalassiosirales</taxon>
        <taxon>Skeletonemataceae</taxon>
        <taxon>Skeletonema</taxon>
        <taxon>Skeletonema marinoi-dohrnii complex</taxon>
    </lineage>
</organism>
<evidence type="ECO:0000256" key="1">
    <source>
        <dbReference type="SAM" id="MobiDB-lite"/>
    </source>
</evidence>
<name>A0AAD9DG87_9STRA</name>
<feature type="region of interest" description="Disordered" evidence="1">
    <location>
        <begin position="1"/>
        <end position="22"/>
    </location>
</feature>
<dbReference type="Proteomes" id="UP001224775">
    <property type="component" value="Unassembled WGS sequence"/>
</dbReference>
<evidence type="ECO:0000313" key="2">
    <source>
        <dbReference type="EMBL" id="KAK1744493.1"/>
    </source>
</evidence>
<reference evidence="2" key="1">
    <citation type="submission" date="2023-06" db="EMBL/GenBank/DDBJ databases">
        <title>Survivors Of The Sea: Transcriptome response of Skeletonema marinoi to long-term dormancy.</title>
        <authorList>
            <person name="Pinder M.I.M."/>
            <person name="Kourtchenko O."/>
            <person name="Robertson E.K."/>
            <person name="Larsson T."/>
            <person name="Maumus F."/>
            <person name="Osuna-Cruz C.M."/>
            <person name="Vancaester E."/>
            <person name="Stenow R."/>
            <person name="Vandepoele K."/>
            <person name="Ploug H."/>
            <person name="Bruchert V."/>
            <person name="Godhe A."/>
            <person name="Topel M."/>
        </authorList>
    </citation>
    <scope>NUCLEOTIDE SEQUENCE</scope>
    <source>
        <strain evidence="2">R05AC</strain>
    </source>
</reference>
<dbReference type="EMBL" id="JATAAI010000007">
    <property type="protein sequence ID" value="KAK1744493.1"/>
    <property type="molecule type" value="Genomic_DNA"/>
</dbReference>